<evidence type="ECO:0000259" key="4">
    <source>
        <dbReference type="Pfam" id="PF22335"/>
    </source>
</evidence>
<dbReference type="NCBIfam" id="TIGR02578">
    <property type="entry name" value="cas_TM1811_Csm1"/>
    <property type="match status" value="1"/>
</dbReference>
<name>B1Y8K3_PYRNV</name>
<evidence type="ECO:0000256" key="1">
    <source>
        <dbReference type="ARBA" id="ARBA00022741"/>
    </source>
</evidence>
<keyword evidence="1" id="KW-0547">Nucleotide-binding</keyword>
<dbReference type="EMBL" id="CP001014">
    <property type="protein sequence ID" value="ACB40082.1"/>
    <property type="molecule type" value="Genomic_DNA"/>
</dbReference>
<dbReference type="PANTHER" id="PTHR36528">
    <property type="entry name" value="CRISPR SYSTEM SINGLE-STRAND-SPECIFIC DEOXYRIBONUCLEASE CAS10/CSM1 (SUBTYPE III-A)"/>
    <property type="match status" value="1"/>
</dbReference>
<dbReference type="InterPro" id="IPR013408">
    <property type="entry name" value="Cas10/Csm1"/>
</dbReference>
<keyword evidence="6" id="KW-1185">Reference proteome</keyword>
<evidence type="ECO:0000256" key="2">
    <source>
        <dbReference type="ARBA" id="ARBA00023118"/>
    </source>
</evidence>
<dbReference type="OrthoDB" id="27218at2157"/>
<evidence type="ECO:0000313" key="6">
    <source>
        <dbReference type="Proteomes" id="UP000001694"/>
    </source>
</evidence>
<dbReference type="InterPro" id="IPR006674">
    <property type="entry name" value="HD_domain"/>
</dbReference>
<dbReference type="GO" id="GO:0051607">
    <property type="term" value="P:defense response to virus"/>
    <property type="evidence" value="ECO:0007669"/>
    <property type="project" value="UniProtKB-KW"/>
</dbReference>
<dbReference type="SUPFAM" id="SSF109604">
    <property type="entry name" value="HD-domain/PDEase-like"/>
    <property type="match status" value="1"/>
</dbReference>
<sequence>MSGYREYVVAALLHDVGKLIRRAKLCRGEPARRHVEESADFVDVVAPALKAAGVDPQAVRELVLRHHEGGWGVGPYDRAAALERAPGDEESGQGLAMPGRREHEIPLRLPTGVYVPPCPTPQSLSERLIPSTEPPSPEEVCRCYRRAYEELMRLAAKAAQRRMGFKELVETLVNVLKATASFVPAAVYGVREPDTSLYAHSLLAAALASTGGEFYLVSIDVGRIQEYISRAGATKAAMAILRGRSLRINALQRAAVRWLIDRVETATYANVLLDTGGEALLLLPKFDLALLDQLESRVLRETEGALALYAAAAGPYRLEDVARFKDLMRELSQRVTERKFIYRDYGAPAGPAAKCQFCGRLSAKVTPERLKSGEVVDLCHLCRDELHIGRAARNLKYIAFLPRGALPPGLAGAERGDDTAVVNILDYAVVFSGQMSKMPPASHAVYATNRRDFILDADGPAYGMWFTNTHIYYREGEDSSLDAAGRYAAFVKMDANSMGRLKEAASRTPSALITFSLAVSTAYELYPALLADERYREVPIFVIYAGGDDAVLAGNLEALRYAASVATYAEKWGFKTAIGAKIDKPQYPIYFAFADTEERLERAKGIDRGRSIAVLIAEPVTIYEEAAELENDLEKIPRYREDEETRRMGAFERKVYERLFAAYATAAVDGKVDKRVVKRALAKIAVELVYMLKRREGDKETTGVLEEVAGPLFASAEGVGSFFADLMAGKGRLDELRRAVLRLYLHHIALAWAPE</sequence>
<dbReference type="Gene3D" id="3.30.70.270">
    <property type="match status" value="1"/>
</dbReference>
<protein>
    <submittedName>
        <fullName evidence="5">CRISPR-associated protein, Csm1 family</fullName>
    </submittedName>
</protein>
<dbReference type="STRING" id="444157.Tneu_1152"/>
<dbReference type="GeneID" id="6166036"/>
<organism evidence="5 6">
    <name type="scientific">Pyrobaculum neutrophilum (strain DSM 2338 / JCM 9278 / NBRC 100436 / V24Sta)</name>
    <name type="common">Thermoproteus neutrophilus</name>
    <dbReference type="NCBI Taxonomy" id="444157"/>
    <lineage>
        <taxon>Archaea</taxon>
        <taxon>Thermoproteota</taxon>
        <taxon>Thermoprotei</taxon>
        <taxon>Thermoproteales</taxon>
        <taxon>Thermoproteaceae</taxon>
        <taxon>Pyrobaculum</taxon>
    </lineage>
</organism>
<dbReference type="eggNOG" id="arCOG02666">
    <property type="taxonomic scope" value="Archaea"/>
</dbReference>
<dbReference type="KEGG" id="tne:Tneu_1152"/>
<dbReference type="PANTHER" id="PTHR36528:SF1">
    <property type="entry name" value="CRISPR SYSTEM SINGLE-STRAND-SPECIFIC DEOXYRIBONUCLEASE CAS10_CSM1 (SUBTYPE III-A)"/>
    <property type="match status" value="1"/>
</dbReference>
<dbReference type="Proteomes" id="UP000001694">
    <property type="component" value="Chromosome"/>
</dbReference>
<gene>
    <name evidence="5" type="ordered locus">Tneu_1152</name>
</gene>
<dbReference type="GO" id="GO:0000166">
    <property type="term" value="F:nucleotide binding"/>
    <property type="evidence" value="ECO:0007669"/>
    <property type="project" value="UniProtKB-KW"/>
</dbReference>
<feature type="domain" description="Cas10/Cmr2 second palm" evidence="4">
    <location>
        <begin position="487"/>
        <end position="607"/>
    </location>
</feature>
<dbReference type="InterPro" id="IPR043128">
    <property type="entry name" value="Rev_trsase/Diguanyl_cyclase"/>
</dbReference>
<dbReference type="Pfam" id="PF22335">
    <property type="entry name" value="Cas10-Cmr2_palm2"/>
    <property type="match status" value="1"/>
</dbReference>
<reference evidence="5" key="1">
    <citation type="submission" date="2008-03" db="EMBL/GenBank/DDBJ databases">
        <title>Complete sequence of Thermoproteus neutrophilus V24Sta.</title>
        <authorList>
            <consortium name="US DOE Joint Genome Institute"/>
            <person name="Copeland A."/>
            <person name="Lucas S."/>
            <person name="Lapidus A."/>
            <person name="Glavina del Rio T."/>
            <person name="Dalin E."/>
            <person name="Tice H."/>
            <person name="Bruce D."/>
            <person name="Goodwin L."/>
            <person name="Pitluck S."/>
            <person name="Sims D."/>
            <person name="Brettin T."/>
            <person name="Detter J.C."/>
            <person name="Han C."/>
            <person name="Kuske C.R."/>
            <person name="Schmutz J."/>
            <person name="Larimer F."/>
            <person name="Land M."/>
            <person name="Hauser L."/>
            <person name="Kyrpides N."/>
            <person name="Mikhailova N."/>
            <person name="Biddle J.F."/>
            <person name="Zhang Z."/>
            <person name="Fitz-Gibbon S.T."/>
            <person name="Lowe T.M."/>
            <person name="Saltikov C."/>
            <person name="House C.H."/>
            <person name="Richardson P."/>
        </authorList>
    </citation>
    <scope>NUCLEOTIDE SEQUENCE [LARGE SCALE GENOMIC DNA]</scope>
    <source>
        <strain evidence="5">V24Sta</strain>
    </source>
</reference>
<keyword evidence="2" id="KW-0051">Antiviral defense</keyword>
<dbReference type="InterPro" id="IPR054767">
    <property type="entry name" value="Cas10-Cmr2_palm2"/>
</dbReference>
<dbReference type="HOGENOM" id="CLU_371178_0_0_2"/>
<accession>B1Y8K3</accession>
<evidence type="ECO:0000259" key="3">
    <source>
        <dbReference type="Pfam" id="PF01966"/>
    </source>
</evidence>
<dbReference type="InterPro" id="IPR052117">
    <property type="entry name" value="Cas10/Csm1_subtype-III-A"/>
</dbReference>
<dbReference type="RefSeq" id="WP_012350501.1">
    <property type="nucleotide sequence ID" value="NC_010525.1"/>
</dbReference>
<evidence type="ECO:0000313" key="5">
    <source>
        <dbReference type="EMBL" id="ACB40082.1"/>
    </source>
</evidence>
<proteinExistence type="predicted"/>
<dbReference type="AlphaFoldDB" id="B1Y8K3"/>
<feature type="domain" description="HD" evidence="3">
    <location>
        <begin position="8"/>
        <end position="72"/>
    </location>
</feature>
<dbReference type="Pfam" id="PF01966">
    <property type="entry name" value="HD"/>
    <property type="match status" value="1"/>
</dbReference>